<dbReference type="PANTHER" id="PTHR12110">
    <property type="entry name" value="HYDROXYPYRUVATE ISOMERASE"/>
    <property type="match status" value="1"/>
</dbReference>
<proteinExistence type="predicted"/>
<dbReference type="GO" id="GO:0016853">
    <property type="term" value="F:isomerase activity"/>
    <property type="evidence" value="ECO:0007669"/>
    <property type="project" value="UniProtKB-KW"/>
</dbReference>
<dbReference type="EMBL" id="JAKEVY010000002">
    <property type="protein sequence ID" value="MCF1714691.1"/>
    <property type="molecule type" value="Genomic_DNA"/>
</dbReference>
<evidence type="ECO:0000313" key="3">
    <source>
        <dbReference type="Proteomes" id="UP001200145"/>
    </source>
</evidence>
<dbReference type="InterPro" id="IPR050312">
    <property type="entry name" value="IolE/XylAMocC-like"/>
</dbReference>
<dbReference type="InterPro" id="IPR013022">
    <property type="entry name" value="Xyl_isomerase-like_TIM-brl"/>
</dbReference>
<organism evidence="2 3">
    <name type="scientific">Flavihumibacter fluminis</name>
    <dbReference type="NCBI Taxonomy" id="2909236"/>
    <lineage>
        <taxon>Bacteria</taxon>
        <taxon>Pseudomonadati</taxon>
        <taxon>Bacteroidota</taxon>
        <taxon>Chitinophagia</taxon>
        <taxon>Chitinophagales</taxon>
        <taxon>Chitinophagaceae</taxon>
        <taxon>Flavihumibacter</taxon>
    </lineage>
</organism>
<dbReference type="SUPFAM" id="SSF51658">
    <property type="entry name" value="Xylose isomerase-like"/>
    <property type="match status" value="1"/>
</dbReference>
<name>A0ABS9BGL5_9BACT</name>
<dbReference type="Pfam" id="PF01261">
    <property type="entry name" value="AP_endonuc_2"/>
    <property type="match status" value="1"/>
</dbReference>
<dbReference type="Proteomes" id="UP001200145">
    <property type="component" value="Unassembled WGS sequence"/>
</dbReference>
<sequence length="351" mass="39583">MTTLKGPGIFLAQFLGDQPPFNNLKAICLWAESLGFKGVQIPTWDPRCIDLQKAAESNTYADEVRGTVEECGLSITELSTHLQGQLVAVHPAYNELFDGFAPESVRGNATARTEWAVQQLKYAAQASRNLGLNAHATFSGSLLWHTVYPWPQRPAGLVETGFRELGKRWKPILDVFEENGVDLCYEIHPGEDLHDGISYEMFLKEVNNHARACLLYDPSHFVLQCLDYLDYIDIYHERIRMFHVKDAEFNPTGRQGVYGGYQSWINRAGRFRSLGDGQVDFGSVFSKLAAYDYKGWAVMEWECCLKHPEDGAKEGAIFIQDHIIRVTEKAFDDFAGTGSDENFNKKILGIQ</sequence>
<feature type="domain" description="Xylose isomerase-like TIM barrel" evidence="1">
    <location>
        <begin position="30"/>
        <end position="321"/>
    </location>
</feature>
<comment type="caution">
    <text evidence="2">The sequence shown here is derived from an EMBL/GenBank/DDBJ whole genome shotgun (WGS) entry which is preliminary data.</text>
</comment>
<dbReference type="InterPro" id="IPR036237">
    <property type="entry name" value="Xyl_isomerase-like_sf"/>
</dbReference>
<dbReference type="RefSeq" id="WP_234865624.1">
    <property type="nucleotide sequence ID" value="NZ_JAKEVY010000002.1"/>
</dbReference>
<accession>A0ABS9BGL5</accession>
<reference evidence="2 3" key="1">
    <citation type="submission" date="2022-01" db="EMBL/GenBank/DDBJ databases">
        <title>Flavihumibacter sp. nov., isolated from sediment of a river.</title>
        <authorList>
            <person name="Liu H."/>
        </authorList>
    </citation>
    <scope>NUCLEOTIDE SEQUENCE [LARGE SCALE GENOMIC DNA]</scope>
    <source>
        <strain evidence="2 3">RY-1</strain>
    </source>
</reference>
<dbReference type="Gene3D" id="3.20.20.150">
    <property type="entry name" value="Divalent-metal-dependent TIM barrel enzymes"/>
    <property type="match status" value="1"/>
</dbReference>
<protein>
    <submittedName>
        <fullName evidence="2">Sugar phosphate isomerase/epimerase</fullName>
    </submittedName>
</protein>
<dbReference type="PANTHER" id="PTHR12110:SF21">
    <property type="entry name" value="XYLOSE ISOMERASE-LIKE TIM BARREL DOMAIN-CONTAINING PROTEIN"/>
    <property type="match status" value="1"/>
</dbReference>
<evidence type="ECO:0000313" key="2">
    <source>
        <dbReference type="EMBL" id="MCF1714691.1"/>
    </source>
</evidence>
<evidence type="ECO:0000259" key="1">
    <source>
        <dbReference type="Pfam" id="PF01261"/>
    </source>
</evidence>
<gene>
    <name evidence="2" type="ORF">L0U88_08645</name>
</gene>
<keyword evidence="2" id="KW-0413">Isomerase</keyword>
<keyword evidence="3" id="KW-1185">Reference proteome</keyword>